<keyword evidence="5 7" id="KW-0067">ATP-binding</keyword>
<evidence type="ECO:0000313" key="9">
    <source>
        <dbReference type="Proteomes" id="UP001497497"/>
    </source>
</evidence>
<comment type="subcellular location">
    <subcellularLocation>
        <location evidence="1">Cytoplasm</location>
        <location evidence="1">Cytosol</location>
    </subcellularLocation>
</comment>
<proteinExistence type="inferred from homology"/>
<dbReference type="PRINTS" id="PR00301">
    <property type="entry name" value="HEATSHOCK70"/>
</dbReference>
<dbReference type="GO" id="GO:0140662">
    <property type="term" value="F:ATP-dependent protein folding chaperone"/>
    <property type="evidence" value="ECO:0007669"/>
    <property type="project" value="InterPro"/>
</dbReference>
<dbReference type="EMBL" id="CAXITT010000321">
    <property type="protein sequence ID" value="CAL1539004.1"/>
    <property type="molecule type" value="Genomic_DNA"/>
</dbReference>
<gene>
    <name evidence="8" type="ORF">GSLYS_00012825001</name>
</gene>
<dbReference type="GO" id="GO:0005829">
    <property type="term" value="C:cytosol"/>
    <property type="evidence" value="ECO:0007669"/>
    <property type="project" value="UniProtKB-SubCell"/>
</dbReference>
<dbReference type="SUPFAM" id="SSF100920">
    <property type="entry name" value="Heat shock protein 70kD (HSP70), peptide-binding domain"/>
    <property type="match status" value="1"/>
</dbReference>
<dbReference type="PANTHER" id="PTHR19375">
    <property type="entry name" value="HEAT SHOCK PROTEIN 70KDA"/>
    <property type="match status" value="1"/>
</dbReference>
<comment type="caution">
    <text evidence="8">The sequence shown here is derived from an EMBL/GenBank/DDBJ whole genome shotgun (WGS) entry which is preliminary data.</text>
</comment>
<evidence type="ECO:0000256" key="2">
    <source>
        <dbReference type="ARBA" id="ARBA00007381"/>
    </source>
</evidence>
<keyword evidence="6" id="KW-0143">Chaperone</keyword>
<evidence type="ECO:0000256" key="7">
    <source>
        <dbReference type="RuleBase" id="RU003322"/>
    </source>
</evidence>
<keyword evidence="3" id="KW-0963">Cytoplasm</keyword>
<dbReference type="InterPro" id="IPR043129">
    <property type="entry name" value="ATPase_NBD"/>
</dbReference>
<dbReference type="SUPFAM" id="SSF53067">
    <property type="entry name" value="Actin-like ATPase domain"/>
    <property type="match status" value="2"/>
</dbReference>
<evidence type="ECO:0008006" key="10">
    <source>
        <dbReference type="Google" id="ProtNLM"/>
    </source>
</evidence>
<dbReference type="GO" id="GO:0005524">
    <property type="term" value="F:ATP binding"/>
    <property type="evidence" value="ECO:0007669"/>
    <property type="project" value="UniProtKB-KW"/>
</dbReference>
<protein>
    <recommendedName>
        <fullName evidence="10">Heat shock 70 kDa protein 14</fullName>
    </recommendedName>
</protein>
<evidence type="ECO:0000256" key="6">
    <source>
        <dbReference type="ARBA" id="ARBA00023186"/>
    </source>
</evidence>
<sequence>MAAFGLHLGTCSACLAVYRDGKTNVIANDLGDRVTPAVVAFTDNEICVGAAAKQEIIRNATNTVCHVKRLVGCSIDDPQVKEYIDTSSVHVVKDTGMPLFEVEQKGKTIRYSPSQIMELIYKKLLETAQSHGGSGIQDAVLAVPPDFDMKQRNIVSEAAKRAGFNILRVINEPSAAMLAFDVGQLDQTEHFKALVYRLGGTSHEAVVFDVEQGMYRIVAEVADYQFGGDKFTEVLQQFLTSEFNRQFRCNMSDNKRSVSKLGLAAERCKHSLTTMITAQCAVDSLFEGCDFHYNMSRARFDSLCMPSITKCTSLIEQALFKAGCPKEEIAKVIICGGGAKPPLVKKVIRDYLPSSTFLNSVPEDEIIAIGAAKEAALLVGGNDADNVRIGNDTSSINFKILPKCISIRVRMHSEELEVVIPQHSLVPCRRQHTLTLDAHQTAVLLEIYQGDEPASLETSQLLAKLVMRDLPPGSSIKSNFHLKREGDLHITCHEVTSDKSESINIPCH</sequence>
<dbReference type="Gene3D" id="3.90.640.10">
    <property type="entry name" value="Actin, Chain A, domain 4"/>
    <property type="match status" value="1"/>
</dbReference>
<organism evidence="8 9">
    <name type="scientific">Lymnaea stagnalis</name>
    <name type="common">Great pond snail</name>
    <name type="synonym">Helix stagnalis</name>
    <dbReference type="NCBI Taxonomy" id="6523"/>
    <lineage>
        <taxon>Eukaryota</taxon>
        <taxon>Metazoa</taxon>
        <taxon>Spiralia</taxon>
        <taxon>Lophotrochozoa</taxon>
        <taxon>Mollusca</taxon>
        <taxon>Gastropoda</taxon>
        <taxon>Heterobranchia</taxon>
        <taxon>Euthyneura</taxon>
        <taxon>Panpulmonata</taxon>
        <taxon>Hygrophila</taxon>
        <taxon>Lymnaeoidea</taxon>
        <taxon>Lymnaeidae</taxon>
        <taxon>Lymnaea</taxon>
    </lineage>
</organism>
<evidence type="ECO:0000256" key="3">
    <source>
        <dbReference type="ARBA" id="ARBA00022490"/>
    </source>
</evidence>
<dbReference type="FunFam" id="3.90.640.10:FF:000021">
    <property type="entry name" value="Heat shock protein 14"/>
    <property type="match status" value="1"/>
</dbReference>
<evidence type="ECO:0000313" key="8">
    <source>
        <dbReference type="EMBL" id="CAL1539004.1"/>
    </source>
</evidence>
<dbReference type="InterPro" id="IPR013126">
    <property type="entry name" value="Hsp_70_fam"/>
</dbReference>
<dbReference type="Pfam" id="PF00012">
    <property type="entry name" value="HSP70"/>
    <property type="match status" value="1"/>
</dbReference>
<dbReference type="InterPro" id="IPR029047">
    <property type="entry name" value="HSP70_peptide-bd_sf"/>
</dbReference>
<dbReference type="AlphaFoldDB" id="A0AAV2HXW0"/>
<dbReference type="CDD" id="cd10238">
    <property type="entry name" value="ASKHA_NBD_HSP70_HSPA14"/>
    <property type="match status" value="1"/>
</dbReference>
<accession>A0AAV2HXW0</accession>
<comment type="similarity">
    <text evidence="2 7">Belongs to the heat shock protein 70 family.</text>
</comment>
<dbReference type="Gene3D" id="3.30.420.40">
    <property type="match status" value="2"/>
</dbReference>
<dbReference type="Gene3D" id="3.30.30.30">
    <property type="match status" value="1"/>
</dbReference>
<evidence type="ECO:0000256" key="1">
    <source>
        <dbReference type="ARBA" id="ARBA00004514"/>
    </source>
</evidence>
<name>A0AAV2HXW0_LYMST</name>
<keyword evidence="9" id="KW-1185">Reference proteome</keyword>
<dbReference type="InterPro" id="IPR042049">
    <property type="entry name" value="HSPA14_NBD"/>
</dbReference>
<evidence type="ECO:0000256" key="5">
    <source>
        <dbReference type="ARBA" id="ARBA00022840"/>
    </source>
</evidence>
<keyword evidence="4 7" id="KW-0547">Nucleotide-binding</keyword>
<evidence type="ECO:0000256" key="4">
    <source>
        <dbReference type="ARBA" id="ARBA00022741"/>
    </source>
</evidence>
<dbReference type="Gene3D" id="2.60.34.10">
    <property type="entry name" value="Substrate Binding Domain Of DNAk, Chain A, domain 1"/>
    <property type="match status" value="1"/>
</dbReference>
<reference evidence="8 9" key="1">
    <citation type="submission" date="2024-04" db="EMBL/GenBank/DDBJ databases">
        <authorList>
            <consortium name="Genoscope - CEA"/>
            <person name="William W."/>
        </authorList>
    </citation>
    <scope>NUCLEOTIDE SEQUENCE [LARGE SCALE GENOMIC DNA]</scope>
</reference>
<dbReference type="Proteomes" id="UP001497497">
    <property type="component" value="Unassembled WGS sequence"/>
</dbReference>